<keyword evidence="5" id="KW-0067">ATP-binding</keyword>
<keyword evidence="5" id="KW-0547">Nucleotide-binding</keyword>
<dbReference type="InterPro" id="IPR027417">
    <property type="entry name" value="P-loop_NTPase"/>
</dbReference>
<dbReference type="GO" id="GO:0005524">
    <property type="term" value="F:ATP binding"/>
    <property type="evidence" value="ECO:0007669"/>
    <property type="project" value="UniProtKB-KW"/>
</dbReference>
<evidence type="ECO:0000313" key="7">
    <source>
        <dbReference type="EMBL" id="CAL1680612.1"/>
    </source>
</evidence>
<protein>
    <recommendedName>
        <fullName evidence="5">Origin recognition complex subunit 1</fullName>
    </recommendedName>
</protein>
<proteinExistence type="inferred from homology"/>
<dbReference type="EMBL" id="OZ034825">
    <property type="protein sequence ID" value="CAL1680612.1"/>
    <property type="molecule type" value="Genomic_DNA"/>
</dbReference>
<comment type="function">
    <text evidence="5">Component of the origin recognition complex (ORC) that binds origins of replication. DNA-binding is ATP-dependent, however specific DNA sequences that define origins of replication have not been identified so far. ORC is required to assemble the pre-replication complex necessary to initiate DNA replication.</text>
</comment>
<dbReference type="PANTHER" id="PTHR10763:SF23">
    <property type="entry name" value="ORIGIN RECOGNITION COMPLEX SUBUNIT 1"/>
    <property type="match status" value="1"/>
</dbReference>
<evidence type="ECO:0000256" key="2">
    <source>
        <dbReference type="ARBA" id="ARBA00006184"/>
    </source>
</evidence>
<evidence type="ECO:0000256" key="4">
    <source>
        <dbReference type="ARBA" id="ARBA00023242"/>
    </source>
</evidence>
<dbReference type="GO" id="GO:0003688">
    <property type="term" value="F:DNA replication origin binding"/>
    <property type="evidence" value="ECO:0007669"/>
    <property type="project" value="TreeGrafter"/>
</dbReference>
<keyword evidence="3 5" id="KW-0238">DNA-binding</keyword>
<evidence type="ECO:0000256" key="5">
    <source>
        <dbReference type="RuleBase" id="RU365058"/>
    </source>
</evidence>
<gene>
    <name evidence="7" type="ORF">LPLAT_LOCUS6605</name>
</gene>
<reference evidence="7" key="1">
    <citation type="submission" date="2024-04" db="EMBL/GenBank/DDBJ databases">
        <authorList>
            <consortium name="Molecular Ecology Group"/>
        </authorList>
    </citation>
    <scope>NUCLEOTIDE SEQUENCE</scope>
</reference>
<dbReference type="AlphaFoldDB" id="A0AAV2NLT5"/>
<evidence type="ECO:0000313" key="8">
    <source>
        <dbReference type="Proteomes" id="UP001497644"/>
    </source>
</evidence>
<dbReference type="GO" id="GO:0033314">
    <property type="term" value="P:mitotic DNA replication checkpoint signaling"/>
    <property type="evidence" value="ECO:0007669"/>
    <property type="project" value="TreeGrafter"/>
</dbReference>
<dbReference type="GO" id="GO:0016887">
    <property type="term" value="F:ATP hydrolysis activity"/>
    <property type="evidence" value="ECO:0007669"/>
    <property type="project" value="InterPro"/>
</dbReference>
<dbReference type="InterPro" id="IPR049945">
    <property type="entry name" value="AAA_22"/>
</dbReference>
<comment type="similarity">
    <text evidence="5">Belongs to the ORC1 family.</text>
</comment>
<comment type="subcellular location">
    <subcellularLocation>
        <location evidence="1 5">Nucleus</location>
    </subcellularLocation>
</comment>
<evidence type="ECO:0000256" key="1">
    <source>
        <dbReference type="ARBA" id="ARBA00004123"/>
    </source>
</evidence>
<evidence type="ECO:0000259" key="6">
    <source>
        <dbReference type="Pfam" id="PF13401"/>
    </source>
</evidence>
<keyword evidence="5" id="KW-0235">DNA replication</keyword>
<dbReference type="InterPro" id="IPR050311">
    <property type="entry name" value="ORC1/CDC6"/>
</dbReference>
<dbReference type="PANTHER" id="PTHR10763">
    <property type="entry name" value="CELL DIVISION CONTROL PROTEIN 6-RELATED"/>
    <property type="match status" value="1"/>
</dbReference>
<sequence>MEKNKKTKVDKTETVHNATKNLSIKYKQRDKDGKNSFESVIQKGLKNTLLHTPTKSRRISLKHGSLIPSAKIRTKALAKPITPLQEARLHVSTVPKSLPCREEQFNDIYTFLESKLMDNSGGCIYISGVSGTDKTVTVNEIVKCLKRSVEKGKLDYFEFVEINGMKLSDPRQAYVQILKQLSGKVLTWEQAYNVLEKKFNSNVKRPMTLLLVDELDLLCTKRQDVIYNLLDWPAKILKFLLD</sequence>
<feature type="domain" description="ORC1/DEAH AAA+ ATPase" evidence="6">
    <location>
        <begin position="120"/>
        <end position="233"/>
    </location>
</feature>
<evidence type="ECO:0000256" key="3">
    <source>
        <dbReference type="ARBA" id="ARBA00023125"/>
    </source>
</evidence>
<comment type="subunit">
    <text evidence="5">ORC is composed of six subunits.</text>
</comment>
<dbReference type="SUPFAM" id="SSF52540">
    <property type="entry name" value="P-loop containing nucleoside triphosphate hydrolases"/>
    <property type="match status" value="1"/>
</dbReference>
<keyword evidence="8" id="KW-1185">Reference proteome</keyword>
<dbReference type="GO" id="GO:0005664">
    <property type="term" value="C:nuclear origin of replication recognition complex"/>
    <property type="evidence" value="ECO:0007669"/>
    <property type="project" value="TreeGrafter"/>
</dbReference>
<comment type="similarity">
    <text evidence="2">Belongs to the CDC6/cdc18 family.</text>
</comment>
<dbReference type="Proteomes" id="UP001497644">
    <property type="component" value="Chromosome 2"/>
</dbReference>
<keyword evidence="4 5" id="KW-0539">Nucleus</keyword>
<dbReference type="Gene3D" id="3.40.50.300">
    <property type="entry name" value="P-loop containing nucleotide triphosphate hydrolases"/>
    <property type="match status" value="1"/>
</dbReference>
<name>A0AAV2NLT5_9HYME</name>
<dbReference type="Pfam" id="PF13401">
    <property type="entry name" value="AAA_22"/>
    <property type="match status" value="1"/>
</dbReference>
<accession>A0AAV2NLT5</accession>
<organism evidence="7 8">
    <name type="scientific">Lasius platythorax</name>
    <dbReference type="NCBI Taxonomy" id="488582"/>
    <lineage>
        <taxon>Eukaryota</taxon>
        <taxon>Metazoa</taxon>
        <taxon>Ecdysozoa</taxon>
        <taxon>Arthropoda</taxon>
        <taxon>Hexapoda</taxon>
        <taxon>Insecta</taxon>
        <taxon>Pterygota</taxon>
        <taxon>Neoptera</taxon>
        <taxon>Endopterygota</taxon>
        <taxon>Hymenoptera</taxon>
        <taxon>Apocrita</taxon>
        <taxon>Aculeata</taxon>
        <taxon>Formicoidea</taxon>
        <taxon>Formicidae</taxon>
        <taxon>Formicinae</taxon>
        <taxon>Lasius</taxon>
        <taxon>Lasius</taxon>
    </lineage>
</organism>
<dbReference type="GO" id="GO:0006270">
    <property type="term" value="P:DNA replication initiation"/>
    <property type="evidence" value="ECO:0007669"/>
    <property type="project" value="TreeGrafter"/>
</dbReference>